<keyword evidence="3" id="KW-1185">Reference proteome</keyword>
<accession>A0ABQ9G1W3</accession>
<feature type="region of interest" description="Disordered" evidence="1">
    <location>
        <begin position="254"/>
        <end position="303"/>
    </location>
</feature>
<proteinExistence type="predicted"/>
<comment type="caution">
    <text evidence="2">The sequence shown here is derived from an EMBL/GenBank/DDBJ whole genome shotgun (WGS) entry which is preliminary data.</text>
</comment>
<dbReference type="EMBL" id="JARBHB010000016">
    <property type="protein sequence ID" value="KAJ8866464.1"/>
    <property type="molecule type" value="Genomic_DNA"/>
</dbReference>
<name>A0ABQ9G1W3_9NEOP</name>
<sequence length="563" mass="64240">MRECLFHDTTHVGTTISKPSDIAQNSLFRHCRMSTCADRIYVKLRYNPELNLALDFPSSPLKVPRKKKTVRRKACALVKCFSGDAALDARVSVALTVRSLPSHVASASRWGRGGMVVRPLASQQGELGSIPRGDFTYVGIVPDVATGRWVFSVVSLSPRPCIPGLLHKDPLHPHRLSRRLADDGRTDLWSFIKGTGRREWPLQRYVVTDKVTKAWAGKVGVAEWWNTFQLREVAQTGVSPCPYSSGVGWPTCSRRVTGSRPGASDDSENPRWRGTDPPLTPAWRSHVTPARQSRGPATWSADPETALAPIPDYAAAPNRAYFAEEFFARRHFLLRGSHCLRARSYSDTAASERDRTARKWRPALKCLAETLLHERDSGSDREANIRDTSCINRHSTTQNNSELELRHTYGGDGGTLAEGWYRRYKEERNMNKTKPPQQCHSLRQLMSLTCRRHCCQLMSLTCRRRCCQLMSLTCRRRCCQLMSLTCRRRCCQLMSLTCRRRCCQLMSLTCRRRCCQLMSQTCRRRCCQLMSLTCRRRCCQLMSLTCRRHCCHYRHCSHHINSL</sequence>
<gene>
    <name evidence="2" type="ORF">PR048_032307</name>
</gene>
<reference evidence="2 3" key="1">
    <citation type="submission" date="2023-02" db="EMBL/GenBank/DDBJ databases">
        <title>LHISI_Scaffold_Assembly.</title>
        <authorList>
            <person name="Stuart O.P."/>
            <person name="Cleave R."/>
            <person name="Magrath M.J.L."/>
            <person name="Mikheyev A.S."/>
        </authorList>
    </citation>
    <scope>NUCLEOTIDE SEQUENCE [LARGE SCALE GENOMIC DNA]</scope>
    <source>
        <strain evidence="2">Daus_M_001</strain>
        <tissue evidence="2">Leg muscle</tissue>
    </source>
</reference>
<protein>
    <submittedName>
        <fullName evidence="2">Uncharacterized protein</fullName>
    </submittedName>
</protein>
<evidence type="ECO:0000313" key="2">
    <source>
        <dbReference type="EMBL" id="KAJ8866464.1"/>
    </source>
</evidence>
<dbReference type="Proteomes" id="UP001159363">
    <property type="component" value="Chromosome 15"/>
</dbReference>
<organism evidence="2 3">
    <name type="scientific">Dryococelus australis</name>
    <dbReference type="NCBI Taxonomy" id="614101"/>
    <lineage>
        <taxon>Eukaryota</taxon>
        <taxon>Metazoa</taxon>
        <taxon>Ecdysozoa</taxon>
        <taxon>Arthropoda</taxon>
        <taxon>Hexapoda</taxon>
        <taxon>Insecta</taxon>
        <taxon>Pterygota</taxon>
        <taxon>Neoptera</taxon>
        <taxon>Polyneoptera</taxon>
        <taxon>Phasmatodea</taxon>
        <taxon>Verophasmatodea</taxon>
        <taxon>Anareolatae</taxon>
        <taxon>Phasmatidae</taxon>
        <taxon>Eurycanthinae</taxon>
        <taxon>Dryococelus</taxon>
    </lineage>
</organism>
<evidence type="ECO:0000313" key="3">
    <source>
        <dbReference type="Proteomes" id="UP001159363"/>
    </source>
</evidence>
<evidence type="ECO:0000256" key="1">
    <source>
        <dbReference type="SAM" id="MobiDB-lite"/>
    </source>
</evidence>